<evidence type="ECO:0000313" key="10">
    <source>
        <dbReference type="EMBL" id="AZG47915.1"/>
    </source>
</evidence>
<dbReference type="InterPro" id="IPR006091">
    <property type="entry name" value="Acyl-CoA_Oxase/DH_mid-dom"/>
</dbReference>
<reference evidence="10 11" key="1">
    <citation type="submission" date="2018-11" db="EMBL/GenBank/DDBJ databases">
        <title>Gordonia insulae sp. nov., isolated from an island soil.</title>
        <authorList>
            <person name="Kim Y.S."/>
            <person name="Kim S.B."/>
        </authorList>
    </citation>
    <scope>NUCLEOTIDE SEQUENCE [LARGE SCALE GENOMIC DNA]</scope>
    <source>
        <strain evidence="10 11">MMS17-SY073</strain>
    </source>
</reference>
<keyword evidence="5 6" id="KW-0560">Oxidoreductase</keyword>
<dbReference type="InterPro" id="IPR013786">
    <property type="entry name" value="AcylCoA_DH/ox_N"/>
</dbReference>
<dbReference type="Pfam" id="PF00441">
    <property type="entry name" value="Acyl-CoA_dh_1"/>
    <property type="match status" value="1"/>
</dbReference>
<comment type="cofactor">
    <cofactor evidence="1 6">
        <name>FAD</name>
        <dbReference type="ChEBI" id="CHEBI:57692"/>
    </cofactor>
</comment>
<name>A0A3G8JT71_9ACTN</name>
<dbReference type="PANTHER" id="PTHR43884">
    <property type="entry name" value="ACYL-COA DEHYDROGENASE"/>
    <property type="match status" value="1"/>
</dbReference>
<evidence type="ECO:0000256" key="1">
    <source>
        <dbReference type="ARBA" id="ARBA00001974"/>
    </source>
</evidence>
<keyword evidence="3 6" id="KW-0285">Flavoprotein</keyword>
<dbReference type="InterPro" id="IPR009075">
    <property type="entry name" value="AcylCo_DH/oxidase_C"/>
</dbReference>
<evidence type="ECO:0000259" key="7">
    <source>
        <dbReference type="Pfam" id="PF00441"/>
    </source>
</evidence>
<evidence type="ECO:0000256" key="3">
    <source>
        <dbReference type="ARBA" id="ARBA00022630"/>
    </source>
</evidence>
<evidence type="ECO:0000256" key="2">
    <source>
        <dbReference type="ARBA" id="ARBA00009347"/>
    </source>
</evidence>
<feature type="domain" description="Acyl-CoA dehydrogenase/oxidase C-terminal" evidence="7">
    <location>
        <begin position="235"/>
        <end position="377"/>
    </location>
</feature>
<sequence>MDFTLPESGEDVRGLARDIATKVSTPERVAELESADAPVDAELWRELGAAGLLGLELSSSAAGDRGGDLSAIENSVVAEELGRALARVPFAAHACAALPVIAARGGATLRESTVVPAAGGEIVLTVAFEEDLGSDVTSPTTTATRAGDRLTLNGTKVNVAYPQAANAFVVNASGPDGPVAVVVAADAPGVQITGTASTGRIPTGQVDFTDVTVEADRVLEGGVAAVDDIADRLTLAICAEQSGILSRALELTAEYAREREQFGRAIGSFQAVAQRLADGYIDSQGLSLTTTQAAWMLANLHSDAPTGDEADLRTAINTAKFWATEAGHRIAHTTVHVHGGVGLDTSHPVHRYFLRAKQNEFTLGSSPVVLASIGAHLADTPV</sequence>
<dbReference type="Pfam" id="PF02771">
    <property type="entry name" value="Acyl-CoA_dh_N"/>
    <property type="match status" value="1"/>
</dbReference>
<dbReference type="SUPFAM" id="SSF56645">
    <property type="entry name" value="Acyl-CoA dehydrogenase NM domain-like"/>
    <property type="match status" value="1"/>
</dbReference>
<feature type="domain" description="Acyl-CoA dehydrogenase/oxidase N-terminal" evidence="9">
    <location>
        <begin position="10"/>
        <end position="121"/>
    </location>
</feature>
<evidence type="ECO:0000256" key="5">
    <source>
        <dbReference type="ARBA" id="ARBA00023002"/>
    </source>
</evidence>
<dbReference type="SUPFAM" id="SSF47203">
    <property type="entry name" value="Acyl-CoA dehydrogenase C-terminal domain-like"/>
    <property type="match status" value="1"/>
</dbReference>
<evidence type="ECO:0000259" key="9">
    <source>
        <dbReference type="Pfam" id="PF02771"/>
    </source>
</evidence>
<dbReference type="OrthoDB" id="4319499at2"/>
<dbReference type="InterPro" id="IPR037069">
    <property type="entry name" value="AcylCoA_DH/ox_N_sf"/>
</dbReference>
<dbReference type="Gene3D" id="2.40.110.10">
    <property type="entry name" value="Butyryl-CoA Dehydrogenase, subunit A, domain 2"/>
    <property type="match status" value="1"/>
</dbReference>
<dbReference type="AlphaFoldDB" id="A0A3G8JT71"/>
<gene>
    <name evidence="10" type="ORF">D7316_04527</name>
</gene>
<proteinExistence type="inferred from homology"/>
<comment type="similarity">
    <text evidence="2 6">Belongs to the acyl-CoA dehydrogenase family.</text>
</comment>
<dbReference type="PANTHER" id="PTHR43884:SF20">
    <property type="entry name" value="ACYL-COA DEHYDROGENASE FADE28"/>
    <property type="match status" value="1"/>
</dbReference>
<dbReference type="KEGG" id="gom:D7316_04527"/>
<dbReference type="GO" id="GO:0003995">
    <property type="term" value="F:acyl-CoA dehydrogenase activity"/>
    <property type="evidence" value="ECO:0007669"/>
    <property type="project" value="TreeGrafter"/>
</dbReference>
<dbReference type="InterPro" id="IPR046373">
    <property type="entry name" value="Acyl-CoA_Oxase/DH_mid-dom_sf"/>
</dbReference>
<accession>A0A3G8JT71</accession>
<evidence type="ECO:0000256" key="6">
    <source>
        <dbReference type="RuleBase" id="RU362125"/>
    </source>
</evidence>
<dbReference type="InterPro" id="IPR036250">
    <property type="entry name" value="AcylCo_DH-like_C"/>
</dbReference>
<evidence type="ECO:0000259" key="8">
    <source>
        <dbReference type="Pfam" id="PF02770"/>
    </source>
</evidence>
<keyword evidence="4 6" id="KW-0274">FAD</keyword>
<keyword evidence="11" id="KW-1185">Reference proteome</keyword>
<dbReference type="Gene3D" id="1.20.140.10">
    <property type="entry name" value="Butyryl-CoA Dehydrogenase, subunit A, domain 3"/>
    <property type="match status" value="1"/>
</dbReference>
<organism evidence="10 11">
    <name type="scientific">Gordonia insulae</name>
    <dbReference type="NCBI Taxonomy" id="2420509"/>
    <lineage>
        <taxon>Bacteria</taxon>
        <taxon>Bacillati</taxon>
        <taxon>Actinomycetota</taxon>
        <taxon>Actinomycetes</taxon>
        <taxon>Mycobacteriales</taxon>
        <taxon>Gordoniaceae</taxon>
        <taxon>Gordonia</taxon>
    </lineage>
</organism>
<dbReference type="Gene3D" id="1.10.540.10">
    <property type="entry name" value="Acyl-CoA dehydrogenase/oxidase, N-terminal domain"/>
    <property type="match status" value="1"/>
</dbReference>
<evidence type="ECO:0000256" key="4">
    <source>
        <dbReference type="ARBA" id="ARBA00022827"/>
    </source>
</evidence>
<protein>
    <submittedName>
        <fullName evidence="10">Acyl-CoA dehydrogenase FadE27</fullName>
        <ecNumber evidence="10">1.3.99.-</ecNumber>
    </submittedName>
</protein>
<dbReference type="GO" id="GO:0050660">
    <property type="term" value="F:flavin adenine dinucleotide binding"/>
    <property type="evidence" value="ECO:0007669"/>
    <property type="project" value="InterPro"/>
</dbReference>
<dbReference type="Proteomes" id="UP000271469">
    <property type="component" value="Chromosome"/>
</dbReference>
<feature type="domain" description="Acyl-CoA oxidase/dehydrogenase middle" evidence="8">
    <location>
        <begin position="129"/>
        <end position="211"/>
    </location>
</feature>
<dbReference type="CDD" id="cd00567">
    <property type="entry name" value="ACAD"/>
    <property type="match status" value="1"/>
</dbReference>
<dbReference type="Pfam" id="PF02770">
    <property type="entry name" value="Acyl-CoA_dh_M"/>
    <property type="match status" value="1"/>
</dbReference>
<dbReference type="EMBL" id="CP033972">
    <property type="protein sequence ID" value="AZG47915.1"/>
    <property type="molecule type" value="Genomic_DNA"/>
</dbReference>
<dbReference type="InterPro" id="IPR009100">
    <property type="entry name" value="AcylCoA_DH/oxidase_NM_dom_sf"/>
</dbReference>
<dbReference type="EC" id="1.3.99.-" evidence="10"/>
<dbReference type="RefSeq" id="WP_124710208.1">
    <property type="nucleotide sequence ID" value="NZ_CP033972.1"/>
</dbReference>
<evidence type="ECO:0000313" key="11">
    <source>
        <dbReference type="Proteomes" id="UP000271469"/>
    </source>
</evidence>